<proteinExistence type="predicted"/>
<evidence type="ECO:0000256" key="1">
    <source>
        <dbReference type="SAM" id="Phobius"/>
    </source>
</evidence>
<dbReference type="AlphaFoldDB" id="A0A7S9DR49"/>
<keyword evidence="1" id="KW-0472">Membrane</keyword>
<reference evidence="2" key="1">
    <citation type="submission" date="2020-07" db="EMBL/GenBank/DDBJ databases">
        <title>A novel family of multi-drug resistance mega-plasmids in Acinetobacter species.</title>
        <authorList>
            <person name="Ghaly T.M."/>
            <person name="Sajjad A."/>
            <person name="Tetu S.G."/>
            <person name="Gillings M.R."/>
        </authorList>
    </citation>
    <scope>NUCLEOTIDE SEQUENCE</scope>
    <source>
        <strain evidence="2">WM98B</strain>
        <plasmid evidence="2">pWM98B</plasmid>
    </source>
</reference>
<gene>
    <name evidence="2" type="ORF">WM98B_00047</name>
</gene>
<keyword evidence="1" id="KW-1133">Transmembrane helix</keyword>
<accession>A0A7S9DR49</accession>
<keyword evidence="1" id="KW-0812">Transmembrane</keyword>
<sequence>MSELSVVYAFYSPLYDELSGANLIIILYAISINIAVLYICYTRYQMYKELQNY</sequence>
<organism evidence="2">
    <name type="scientific">Acinetobacter nosocomialis</name>
    <dbReference type="NCBI Taxonomy" id="106654"/>
    <lineage>
        <taxon>Bacteria</taxon>
        <taxon>Pseudomonadati</taxon>
        <taxon>Pseudomonadota</taxon>
        <taxon>Gammaproteobacteria</taxon>
        <taxon>Moraxellales</taxon>
        <taxon>Moraxellaceae</taxon>
        <taxon>Acinetobacter</taxon>
        <taxon>Acinetobacter calcoaceticus/baumannii complex</taxon>
    </lineage>
</organism>
<geneLocation type="plasmid" evidence="2">
    <name>pWM98B</name>
</geneLocation>
<name>A0A7S9DR49_ACINO</name>
<evidence type="ECO:0000313" key="2">
    <source>
        <dbReference type="EMBL" id="QPG01900.1"/>
    </source>
</evidence>
<dbReference type="RefSeq" id="WP_164468443.1">
    <property type="nucleotide sequence ID" value="NZ_JAYDQK010000014.1"/>
</dbReference>
<feature type="transmembrane region" description="Helical" evidence="1">
    <location>
        <begin position="20"/>
        <end position="41"/>
    </location>
</feature>
<protein>
    <submittedName>
        <fullName evidence="2">Uncharacterized protein</fullName>
    </submittedName>
</protein>
<keyword evidence="2" id="KW-0614">Plasmid</keyword>
<dbReference type="EMBL" id="MT742183">
    <property type="protein sequence ID" value="QPG01900.1"/>
    <property type="molecule type" value="Genomic_DNA"/>
</dbReference>